<dbReference type="GO" id="GO:0004930">
    <property type="term" value="F:G protein-coupled receptor activity"/>
    <property type="evidence" value="ECO:0007669"/>
    <property type="project" value="UniProtKB-KW"/>
</dbReference>
<dbReference type="InterPro" id="IPR017452">
    <property type="entry name" value="GPCR_Rhodpsn_7TM"/>
</dbReference>
<dbReference type="GeneTree" id="ENSGT01040000240444"/>
<evidence type="ECO:0000256" key="3">
    <source>
        <dbReference type="ARBA" id="ARBA00022692"/>
    </source>
</evidence>
<feature type="transmembrane region" description="Helical" evidence="11">
    <location>
        <begin position="218"/>
        <end position="240"/>
    </location>
</feature>
<evidence type="ECO:0000256" key="2">
    <source>
        <dbReference type="ARBA" id="ARBA00022475"/>
    </source>
</evidence>
<evidence type="ECO:0000256" key="6">
    <source>
        <dbReference type="ARBA" id="ARBA00023136"/>
    </source>
</evidence>
<evidence type="ECO:0000256" key="11">
    <source>
        <dbReference type="SAM" id="Phobius"/>
    </source>
</evidence>
<dbReference type="FunFam" id="1.20.1070.10:FF:000142">
    <property type="entry name" value="G protein-coupled receptor 55"/>
    <property type="match status" value="1"/>
</dbReference>
<feature type="transmembrane region" description="Helical" evidence="11">
    <location>
        <begin position="55"/>
        <end position="75"/>
    </location>
</feature>
<evidence type="ECO:0000256" key="9">
    <source>
        <dbReference type="ARBA" id="ARBA00023224"/>
    </source>
</evidence>
<reference evidence="13" key="2">
    <citation type="submission" date="2025-08" db="UniProtKB">
        <authorList>
            <consortium name="Ensembl"/>
        </authorList>
    </citation>
    <scope>IDENTIFICATION</scope>
</reference>
<feature type="transmembrane region" description="Helical" evidence="11">
    <location>
        <begin position="95"/>
        <end position="114"/>
    </location>
</feature>
<organism evidence="13 14">
    <name type="scientific">Hucho hucho</name>
    <name type="common">huchen</name>
    <dbReference type="NCBI Taxonomy" id="62062"/>
    <lineage>
        <taxon>Eukaryota</taxon>
        <taxon>Metazoa</taxon>
        <taxon>Chordata</taxon>
        <taxon>Craniata</taxon>
        <taxon>Vertebrata</taxon>
        <taxon>Euteleostomi</taxon>
        <taxon>Actinopterygii</taxon>
        <taxon>Neopterygii</taxon>
        <taxon>Teleostei</taxon>
        <taxon>Protacanthopterygii</taxon>
        <taxon>Salmoniformes</taxon>
        <taxon>Salmonidae</taxon>
        <taxon>Salmoninae</taxon>
        <taxon>Hucho</taxon>
    </lineage>
</organism>
<proteinExistence type="inferred from homology"/>
<keyword evidence="4 11" id="KW-1133">Transmembrane helix</keyword>
<evidence type="ECO:0000256" key="1">
    <source>
        <dbReference type="ARBA" id="ARBA00004651"/>
    </source>
</evidence>
<protein>
    <recommendedName>
        <fullName evidence="12">G-protein coupled receptors family 1 profile domain-containing protein</fullName>
    </recommendedName>
</protein>
<comment type="similarity">
    <text evidence="10">Belongs to the G-protein coupled receptor 1 family.</text>
</comment>
<evidence type="ECO:0000259" key="12">
    <source>
        <dbReference type="PROSITE" id="PS50262"/>
    </source>
</evidence>
<reference evidence="14" key="1">
    <citation type="submission" date="2018-06" db="EMBL/GenBank/DDBJ databases">
        <title>Genome assembly of Danube salmon.</title>
        <authorList>
            <person name="Macqueen D.J."/>
            <person name="Gundappa M.K."/>
        </authorList>
    </citation>
    <scope>NUCLEOTIDE SEQUENCE [LARGE SCALE GENOMIC DNA]</scope>
</reference>
<comment type="subcellular location">
    <subcellularLocation>
        <location evidence="1">Cell membrane</location>
        <topology evidence="1">Multi-pass membrane protein</topology>
    </subcellularLocation>
</comment>
<dbReference type="AlphaFoldDB" id="A0A4W5PCQ2"/>
<feature type="transmembrane region" description="Helical" evidence="11">
    <location>
        <begin position="130"/>
        <end position="150"/>
    </location>
</feature>
<evidence type="ECO:0000256" key="8">
    <source>
        <dbReference type="ARBA" id="ARBA00023180"/>
    </source>
</evidence>
<dbReference type="GO" id="GO:0007200">
    <property type="term" value="P:phospholipase C-activating G protein-coupled receptor signaling pathway"/>
    <property type="evidence" value="ECO:0007669"/>
    <property type="project" value="TreeGrafter"/>
</dbReference>
<dbReference type="PROSITE" id="PS00237">
    <property type="entry name" value="G_PROTEIN_RECEP_F1_1"/>
    <property type="match status" value="1"/>
</dbReference>
<dbReference type="STRING" id="62062.ENSHHUP00000061227"/>
<dbReference type="SUPFAM" id="SSF81321">
    <property type="entry name" value="Family A G protein-coupled receptor-like"/>
    <property type="match status" value="1"/>
</dbReference>
<dbReference type="PANTHER" id="PTHR24232">
    <property type="entry name" value="G-PROTEIN COUPLED RECEPTOR"/>
    <property type="match status" value="1"/>
</dbReference>
<keyword evidence="9 10" id="KW-0807">Transducer</keyword>
<keyword evidence="3 10" id="KW-0812">Transmembrane</keyword>
<keyword evidence="5 10" id="KW-0297">G-protein coupled receptor</keyword>
<evidence type="ECO:0000256" key="5">
    <source>
        <dbReference type="ARBA" id="ARBA00023040"/>
    </source>
</evidence>
<dbReference type="PRINTS" id="PR00237">
    <property type="entry name" value="GPCRRHODOPSN"/>
</dbReference>
<dbReference type="GO" id="GO:0005886">
    <property type="term" value="C:plasma membrane"/>
    <property type="evidence" value="ECO:0007669"/>
    <property type="project" value="UniProtKB-SubCell"/>
</dbReference>
<keyword evidence="14" id="KW-1185">Reference proteome</keyword>
<name>A0A4W5PCQ2_9TELE</name>
<accession>A0A4W5PCQ2</accession>
<dbReference type="Proteomes" id="UP000314982">
    <property type="component" value="Unassembled WGS sequence"/>
</dbReference>
<feature type="transmembrane region" description="Helical" evidence="11">
    <location>
        <begin position="180"/>
        <end position="198"/>
    </location>
</feature>
<evidence type="ECO:0000313" key="13">
    <source>
        <dbReference type="Ensembl" id="ENSHHUP00000061227.1"/>
    </source>
</evidence>
<feature type="transmembrane region" description="Helical" evidence="11">
    <location>
        <begin position="21"/>
        <end position="43"/>
    </location>
</feature>
<reference evidence="13" key="3">
    <citation type="submission" date="2025-09" db="UniProtKB">
        <authorList>
            <consortium name="Ensembl"/>
        </authorList>
    </citation>
    <scope>IDENTIFICATION</scope>
</reference>
<dbReference type="Pfam" id="PF00001">
    <property type="entry name" value="7tm_1"/>
    <property type="match status" value="1"/>
</dbReference>
<dbReference type="GO" id="GO:0035025">
    <property type="term" value="P:positive regulation of Rho protein signal transduction"/>
    <property type="evidence" value="ECO:0007669"/>
    <property type="project" value="TreeGrafter"/>
</dbReference>
<dbReference type="Ensembl" id="ENSHHUT00000063306.1">
    <property type="protein sequence ID" value="ENSHHUP00000061227.1"/>
    <property type="gene ID" value="ENSHHUG00000036283.1"/>
</dbReference>
<keyword evidence="6 11" id="KW-0472">Membrane</keyword>
<keyword evidence="2" id="KW-1003">Cell membrane</keyword>
<feature type="transmembrane region" description="Helical" evidence="11">
    <location>
        <begin position="260"/>
        <end position="282"/>
    </location>
</feature>
<keyword evidence="8" id="KW-0325">Glycoprotein</keyword>
<evidence type="ECO:0000256" key="7">
    <source>
        <dbReference type="ARBA" id="ARBA00023170"/>
    </source>
</evidence>
<dbReference type="PROSITE" id="PS50262">
    <property type="entry name" value="G_PROTEIN_RECEP_F1_2"/>
    <property type="match status" value="1"/>
</dbReference>
<keyword evidence="7 10" id="KW-0675">Receptor</keyword>
<dbReference type="PANTHER" id="PTHR24232:SF101">
    <property type="entry name" value="G-PROTEIN COUPLED RECEPTOR 35-LIKE"/>
    <property type="match status" value="1"/>
</dbReference>
<dbReference type="Gene3D" id="1.20.1070.10">
    <property type="entry name" value="Rhodopsin 7-helix transmembrane proteins"/>
    <property type="match status" value="1"/>
</dbReference>
<feature type="domain" description="G-protein coupled receptors family 1 profile" evidence="12">
    <location>
        <begin position="34"/>
        <end position="279"/>
    </location>
</feature>
<sequence length="315" mass="36483">MDVILVFRTNLRKKIQEILQAVGYLPVFLVGLLLNMAALRVFFAKRAMWTDTHIYMLNLAAANCSLMFFLPFRIYNAFHSLDRTPLCTFLISTHYINMYASILTATAISVHRYLAVKYPFHTRAWRSKKVAAVVCGTIWVTVVTICAVFREDNNPSKLITCYEISQDITLSVEFLVVLEVLGYLLPVLILVFCSTQTIRVLMKEKDEEEDTTVDKKNIIGIVTANLIVFVVCYTPIHLGFLLRFLSKTNKWESFKLVRDFWLVCEWIATTNCFLDSISYYFLLKRFYFENSRSAVTHRTDNESSYPSLHVLHSKQ</sequence>
<dbReference type="InterPro" id="IPR000276">
    <property type="entry name" value="GPCR_Rhodpsn"/>
</dbReference>
<evidence type="ECO:0000313" key="14">
    <source>
        <dbReference type="Proteomes" id="UP000314982"/>
    </source>
</evidence>
<evidence type="ECO:0000256" key="10">
    <source>
        <dbReference type="RuleBase" id="RU000688"/>
    </source>
</evidence>
<evidence type="ECO:0000256" key="4">
    <source>
        <dbReference type="ARBA" id="ARBA00022989"/>
    </source>
</evidence>